<dbReference type="Gene3D" id="1.10.275.10">
    <property type="entry name" value="Fumarase/aspartase (N-terminal domain)"/>
    <property type="match status" value="1"/>
</dbReference>
<dbReference type="NCBIfam" id="TIGR00928">
    <property type="entry name" value="purB"/>
    <property type="match status" value="1"/>
</dbReference>
<evidence type="ECO:0000256" key="5">
    <source>
        <dbReference type="ARBA" id="ARBA00017058"/>
    </source>
</evidence>
<dbReference type="EMBL" id="AP019736">
    <property type="protein sequence ID" value="BBL06146.1"/>
    <property type="molecule type" value="Genomic_DNA"/>
</dbReference>
<dbReference type="Pfam" id="PF00206">
    <property type="entry name" value="Lyase_1"/>
    <property type="match status" value="1"/>
</dbReference>
<comment type="catalytic activity">
    <reaction evidence="11">
        <text>N(6)-(1,2-dicarboxyethyl)-AMP = fumarate + AMP</text>
        <dbReference type="Rhea" id="RHEA:16853"/>
        <dbReference type="ChEBI" id="CHEBI:29806"/>
        <dbReference type="ChEBI" id="CHEBI:57567"/>
        <dbReference type="ChEBI" id="CHEBI:456215"/>
        <dbReference type="EC" id="4.3.2.2"/>
    </reaction>
    <physiologicalReaction direction="left-to-right" evidence="11">
        <dbReference type="Rhea" id="RHEA:16854"/>
    </physiologicalReaction>
</comment>
<dbReference type="GO" id="GO:0004018">
    <property type="term" value="F:N6-(1,2-dicarboxyethyl)AMP AMP-lyase (fumarate-forming) activity"/>
    <property type="evidence" value="ECO:0007669"/>
    <property type="project" value="UniProtKB-UniRule"/>
</dbReference>
<dbReference type="InterPro" id="IPR004769">
    <property type="entry name" value="Pur_lyase"/>
</dbReference>
<dbReference type="UniPathway" id="UPA00075">
    <property type="reaction ID" value="UER00336"/>
</dbReference>
<gene>
    <name evidence="16" type="ORF">A5CPEGH6_07840</name>
</gene>
<dbReference type="OrthoDB" id="9768878at2"/>
<evidence type="ECO:0000313" key="17">
    <source>
        <dbReference type="Proteomes" id="UP000319374"/>
    </source>
</evidence>
<evidence type="ECO:0000256" key="4">
    <source>
        <dbReference type="ARBA" id="ARBA00012339"/>
    </source>
</evidence>
<dbReference type="Pfam" id="PF08328">
    <property type="entry name" value="ASL_C"/>
    <property type="match status" value="1"/>
</dbReference>
<dbReference type="InterPro" id="IPR000362">
    <property type="entry name" value="Fumarate_lyase_fam"/>
</dbReference>
<dbReference type="InterPro" id="IPR024083">
    <property type="entry name" value="Fumarase/histidase_N"/>
</dbReference>
<evidence type="ECO:0000256" key="1">
    <source>
        <dbReference type="ARBA" id="ARBA00004706"/>
    </source>
</evidence>
<evidence type="ECO:0000256" key="10">
    <source>
        <dbReference type="ARBA" id="ARBA00030717"/>
    </source>
</evidence>
<evidence type="ECO:0000259" key="14">
    <source>
        <dbReference type="Pfam" id="PF00206"/>
    </source>
</evidence>
<evidence type="ECO:0000256" key="12">
    <source>
        <dbReference type="NCBIfam" id="TIGR00928"/>
    </source>
</evidence>
<comment type="similarity">
    <text evidence="3 13">Belongs to the lyase 1 family. Adenylosuccinate lyase subfamily.</text>
</comment>
<accession>A0A4Y1X0V6</accession>
<name>A0A4Y1X0V6_9BACT</name>
<dbReference type="FunFam" id="1.20.200.10:FF:000004">
    <property type="entry name" value="Adenylosuccinate lyase"/>
    <property type="match status" value="1"/>
</dbReference>
<dbReference type="Gene3D" id="1.10.40.30">
    <property type="entry name" value="Fumarase/aspartase (C-terminal domain)"/>
    <property type="match status" value="1"/>
</dbReference>
<dbReference type="UniPathway" id="UPA00074">
    <property type="reaction ID" value="UER00132"/>
</dbReference>
<evidence type="ECO:0000256" key="6">
    <source>
        <dbReference type="ARBA" id="ARBA00022755"/>
    </source>
</evidence>
<dbReference type="GO" id="GO:0044208">
    <property type="term" value="P:'de novo' AMP biosynthetic process"/>
    <property type="evidence" value="ECO:0007669"/>
    <property type="project" value="UniProtKB-UniPathway"/>
</dbReference>
<dbReference type="CDD" id="cd01598">
    <property type="entry name" value="PurB"/>
    <property type="match status" value="1"/>
</dbReference>
<dbReference type="NCBIfam" id="NF006764">
    <property type="entry name" value="PRK09285.1"/>
    <property type="match status" value="1"/>
</dbReference>
<evidence type="ECO:0000313" key="16">
    <source>
        <dbReference type="EMBL" id="BBL06146.1"/>
    </source>
</evidence>
<dbReference type="GO" id="GO:0070626">
    <property type="term" value="F:(S)-2-(5-amino-1-(5-phospho-D-ribosyl)imidazole-4-carboxamido) succinate lyase (fumarate-forming) activity"/>
    <property type="evidence" value="ECO:0007669"/>
    <property type="project" value="RHEA"/>
</dbReference>
<dbReference type="GO" id="GO:0006189">
    <property type="term" value="P:'de novo' IMP biosynthetic process"/>
    <property type="evidence" value="ECO:0007669"/>
    <property type="project" value="UniProtKB-UniPathway"/>
</dbReference>
<evidence type="ECO:0000256" key="2">
    <source>
        <dbReference type="ARBA" id="ARBA00004734"/>
    </source>
</evidence>
<dbReference type="RefSeq" id="WP_141427989.1">
    <property type="nucleotide sequence ID" value="NZ_AP019736.1"/>
</dbReference>
<keyword evidence="6 13" id="KW-0658">Purine biosynthesis</keyword>
<dbReference type="Gene3D" id="1.20.200.10">
    <property type="entry name" value="Fumarase/aspartase (Central domain)"/>
    <property type="match status" value="1"/>
</dbReference>
<dbReference type="KEGG" id="ada:A5CPEGH6_07840"/>
<comment type="catalytic activity">
    <reaction evidence="8">
        <text>(2S)-2-[5-amino-1-(5-phospho-beta-D-ribosyl)imidazole-4-carboxamido]succinate = 5-amino-1-(5-phospho-beta-D-ribosyl)imidazole-4-carboxamide + fumarate</text>
        <dbReference type="Rhea" id="RHEA:23920"/>
        <dbReference type="ChEBI" id="CHEBI:29806"/>
        <dbReference type="ChEBI" id="CHEBI:58443"/>
        <dbReference type="ChEBI" id="CHEBI:58475"/>
        <dbReference type="EC" id="4.3.2.2"/>
    </reaction>
    <physiologicalReaction direction="left-to-right" evidence="8">
        <dbReference type="Rhea" id="RHEA:23921"/>
    </physiologicalReaction>
</comment>
<dbReference type="PROSITE" id="PS00163">
    <property type="entry name" value="FUMARATE_LYASES"/>
    <property type="match status" value="1"/>
</dbReference>
<dbReference type="PANTHER" id="PTHR43411:SF1">
    <property type="entry name" value="ADENYLOSUCCINATE LYASE"/>
    <property type="match status" value="1"/>
</dbReference>
<evidence type="ECO:0000256" key="3">
    <source>
        <dbReference type="ARBA" id="ARBA00008273"/>
    </source>
</evidence>
<dbReference type="PANTHER" id="PTHR43411">
    <property type="entry name" value="ADENYLOSUCCINATE LYASE"/>
    <property type="match status" value="1"/>
</dbReference>
<dbReference type="Proteomes" id="UP000319374">
    <property type="component" value="Chromosome"/>
</dbReference>
<dbReference type="InterPro" id="IPR013539">
    <property type="entry name" value="PurB_C"/>
</dbReference>
<evidence type="ECO:0000256" key="9">
    <source>
        <dbReference type="ARBA" id="ARBA00025012"/>
    </source>
</evidence>
<dbReference type="InterPro" id="IPR047136">
    <property type="entry name" value="PurB_bact"/>
</dbReference>
<feature type="domain" description="Fumarate lyase N-terminal" evidence="14">
    <location>
        <begin position="13"/>
        <end position="310"/>
    </location>
</feature>
<evidence type="ECO:0000256" key="7">
    <source>
        <dbReference type="ARBA" id="ARBA00023239"/>
    </source>
</evidence>
<evidence type="ECO:0000259" key="15">
    <source>
        <dbReference type="Pfam" id="PF08328"/>
    </source>
</evidence>
<dbReference type="GeneID" id="98672756"/>
<keyword evidence="7 13" id="KW-0456">Lyase</keyword>
<dbReference type="InterPro" id="IPR008948">
    <property type="entry name" value="L-Aspartase-like"/>
</dbReference>
<organism evidence="16 17">
    <name type="scientific">Alistipes dispar</name>
    <dbReference type="NCBI Taxonomy" id="2585119"/>
    <lineage>
        <taxon>Bacteria</taxon>
        <taxon>Pseudomonadati</taxon>
        <taxon>Bacteroidota</taxon>
        <taxon>Bacteroidia</taxon>
        <taxon>Bacteroidales</taxon>
        <taxon>Rikenellaceae</taxon>
        <taxon>Alistipes</taxon>
    </lineage>
</organism>
<comment type="function">
    <text evidence="9">Catalyzes two reactions in de novo purine nucleotide biosynthesis. Catalyzes the breakdown of 5-aminoimidazole- (N-succinylocarboxamide) ribotide (SAICAR or 2-[5-amino-1-(5-phospho-beta-D-ribosyl)imidazole-4-carboxamido]succinate) to 5-aminoimidazole-4-carboxamide ribotide (AICAR or 5-amino-1-(5-phospho-beta-D-ribosyl)imidazole-4-carboxamide) and fumarate, and of adenylosuccinate (ADS or N(6)-(1,2-dicarboxyethyl)-AMP) to adenosine monophosphate (AMP) and fumarate.</text>
</comment>
<comment type="pathway">
    <text evidence="2 13">Purine metabolism; AMP biosynthesis via de novo pathway; AMP from IMP: step 2/2.</text>
</comment>
<dbReference type="SUPFAM" id="SSF48557">
    <property type="entry name" value="L-aspartase-like"/>
    <property type="match status" value="1"/>
</dbReference>
<evidence type="ECO:0000256" key="11">
    <source>
        <dbReference type="ARBA" id="ARBA00049115"/>
    </source>
</evidence>
<keyword evidence="17" id="KW-1185">Reference proteome</keyword>
<sequence>MLTPLTAISPIDGRYRNKTEKLADYFSEQALIRYRIRVEVEYFIALCELPLPQLAGIDRAQSEALRSLYTDFTEADAQRVKEIEAVTNHDVKAVEYVIKEKMDALGLSAYKEFVHFGLTSQDINNTAIPLSLKEALAGVYYPAAEEVRDRLAAFAEQWRGVPMLARTHGQPASPTTLGKEFMVFVERLERQLAMLHDIAVPAKFGGATGNFNAHHAAYPSIDWADFANRFVNERLGLCRSQYTTQIEHYDNLAAIFDCMKRIDTILIDLSRDMWTYISMEYFKQQIKAGEVGSSAMPHKVNPIDFENAEGNFGIASALFEHLASKLPVSRLQRDLTDSTVLRNVGVPVAHAVIAFQSLLKGLNKVILNREALERDLEQNWAVVAEGIQTVLRREGYPKPYEALKALTRTNAHITREAIAAFIETLDVPEAVKEELRALSPATYTGVFGR</sequence>
<comment type="pathway">
    <text evidence="1 13">Purine metabolism; IMP biosynthesis via de novo pathway; 5-amino-1-(5-phospho-D-ribosyl)imidazole-4-carboxamide from 5-amino-1-(5-phospho-D-ribosyl)imidazole-4-carboxylate: step 2/2.</text>
</comment>
<dbReference type="PRINTS" id="PR00149">
    <property type="entry name" value="FUMRATELYASE"/>
</dbReference>
<feature type="domain" description="Adenylosuccinate lyase PurB C-terminal" evidence="15">
    <location>
        <begin position="329"/>
        <end position="444"/>
    </location>
</feature>
<evidence type="ECO:0000256" key="13">
    <source>
        <dbReference type="RuleBase" id="RU361172"/>
    </source>
</evidence>
<proteinExistence type="inferred from homology"/>
<dbReference type="InterPro" id="IPR022761">
    <property type="entry name" value="Fumarate_lyase_N"/>
</dbReference>
<evidence type="ECO:0000256" key="8">
    <source>
        <dbReference type="ARBA" id="ARBA00024477"/>
    </source>
</evidence>
<dbReference type="InterPro" id="IPR020557">
    <property type="entry name" value="Fumarate_lyase_CS"/>
</dbReference>
<reference evidence="17" key="1">
    <citation type="submission" date="2019-06" db="EMBL/GenBank/DDBJ databases">
        <title>Alistipes onderdonkii subsp. vulgaris subsp. nov., Alistipes dispar sp. nov. and Alistipes communis sp. nov., isolated from human faeces, and creation of Alistipes onderdonkii subsp. onderdonkii subsp. nov.</title>
        <authorList>
            <person name="Sakamoto M."/>
            <person name="Ikeyama N."/>
            <person name="Ogata Y."/>
            <person name="Suda W."/>
            <person name="Iino T."/>
            <person name="Hattori M."/>
            <person name="Ohkuma M."/>
        </authorList>
    </citation>
    <scope>NUCLEOTIDE SEQUENCE [LARGE SCALE GENOMIC DNA]</scope>
    <source>
        <strain evidence="17">5CPEGH6</strain>
    </source>
</reference>
<dbReference type="AlphaFoldDB" id="A0A4Y1X0V6"/>
<protein>
    <recommendedName>
        <fullName evidence="5 12">Adenylosuccinate lyase</fullName>
        <shortName evidence="13">ASL</shortName>
        <ecNumber evidence="4 12">4.3.2.2</ecNumber>
    </recommendedName>
    <alternativeName>
        <fullName evidence="10 13">Adenylosuccinase</fullName>
    </alternativeName>
</protein>
<dbReference type="EC" id="4.3.2.2" evidence="4 12"/>